<organism evidence="2">
    <name type="scientific">marine metagenome</name>
    <dbReference type="NCBI Taxonomy" id="408172"/>
    <lineage>
        <taxon>unclassified sequences</taxon>
        <taxon>metagenomes</taxon>
        <taxon>ecological metagenomes</taxon>
    </lineage>
</organism>
<dbReference type="InterPro" id="IPR013320">
    <property type="entry name" value="ConA-like_dom_sf"/>
</dbReference>
<feature type="non-terminal residue" evidence="2">
    <location>
        <position position="221"/>
    </location>
</feature>
<gene>
    <name evidence="2" type="ORF">METZ01_LOCUS289633</name>
</gene>
<dbReference type="AlphaFoldDB" id="A0A382LJA7"/>
<keyword evidence="1" id="KW-0472">Membrane</keyword>
<accession>A0A382LJA7</accession>
<reference evidence="2" key="1">
    <citation type="submission" date="2018-05" db="EMBL/GenBank/DDBJ databases">
        <authorList>
            <person name="Lanie J.A."/>
            <person name="Ng W.-L."/>
            <person name="Kazmierczak K.M."/>
            <person name="Andrzejewski T.M."/>
            <person name="Davidsen T.M."/>
            <person name="Wayne K.J."/>
            <person name="Tettelin H."/>
            <person name="Glass J.I."/>
            <person name="Rusch D."/>
            <person name="Podicherti R."/>
            <person name="Tsui H.-C.T."/>
            <person name="Winkler M.E."/>
        </authorList>
    </citation>
    <scope>NUCLEOTIDE SEQUENCE</scope>
</reference>
<sequence length="221" mass="24177">MIVTVITRNTQVFSGEPATVRERQDLTVMTMKTGKHYLGIILTLTISLFITSATGDIYFDKVGLLLPFDGSDGATSSTDISNSNHSLVFGGNAKISAVKSKYGGTSCYFDGKGDYLTVSDSEDWNFGTGDFTVEFWIWRSGLKNSEGIIGANPTGWQSGAPLVAVHDDRILITEGKFNNKTKATTPLIINVWYHIAFARRSGNMRLFINGKMVEDSQDAHS</sequence>
<dbReference type="Gene3D" id="2.60.120.200">
    <property type="match status" value="1"/>
</dbReference>
<protein>
    <recommendedName>
        <fullName evidence="3">LamG-like jellyroll fold domain-containing protein</fullName>
    </recommendedName>
</protein>
<proteinExistence type="predicted"/>
<keyword evidence="1" id="KW-0812">Transmembrane</keyword>
<evidence type="ECO:0008006" key="3">
    <source>
        <dbReference type="Google" id="ProtNLM"/>
    </source>
</evidence>
<dbReference type="EMBL" id="UINC01087430">
    <property type="protein sequence ID" value="SVC36779.1"/>
    <property type="molecule type" value="Genomic_DNA"/>
</dbReference>
<name>A0A382LJA7_9ZZZZ</name>
<dbReference type="Pfam" id="PF13385">
    <property type="entry name" value="Laminin_G_3"/>
    <property type="match status" value="1"/>
</dbReference>
<keyword evidence="1" id="KW-1133">Transmembrane helix</keyword>
<evidence type="ECO:0000256" key="1">
    <source>
        <dbReference type="SAM" id="Phobius"/>
    </source>
</evidence>
<dbReference type="SUPFAM" id="SSF49899">
    <property type="entry name" value="Concanavalin A-like lectins/glucanases"/>
    <property type="match status" value="1"/>
</dbReference>
<evidence type="ECO:0000313" key="2">
    <source>
        <dbReference type="EMBL" id="SVC36779.1"/>
    </source>
</evidence>
<feature type="transmembrane region" description="Helical" evidence="1">
    <location>
        <begin position="37"/>
        <end position="59"/>
    </location>
</feature>